<evidence type="ECO:0000313" key="1">
    <source>
        <dbReference type="EMBL" id="OXC78541.1"/>
    </source>
</evidence>
<dbReference type="Proteomes" id="UP000214720">
    <property type="component" value="Unassembled WGS sequence"/>
</dbReference>
<reference evidence="2" key="1">
    <citation type="submission" date="2017-01" db="EMBL/GenBank/DDBJ databases">
        <title>Genome Analysis of Deinococcus marmoris KOPRI26562.</title>
        <authorList>
            <person name="Kim J.H."/>
            <person name="Oh H.-M."/>
        </authorList>
    </citation>
    <scope>NUCLEOTIDE SEQUENCE [LARGE SCALE GENOMIC DNA]</scope>
    <source>
        <strain evidence="2">PAMC 26633</strain>
    </source>
</reference>
<comment type="caution">
    <text evidence="1">The sequence shown here is derived from an EMBL/GenBank/DDBJ whole genome shotgun (WGS) entry which is preliminary data.</text>
</comment>
<proteinExistence type="predicted"/>
<gene>
    <name evidence="1" type="ORF">BSU04_11340</name>
</gene>
<accession>A0A226X532</accession>
<organism evidence="1 2">
    <name type="scientific">Caballeronia sordidicola</name>
    <name type="common">Burkholderia sordidicola</name>
    <dbReference type="NCBI Taxonomy" id="196367"/>
    <lineage>
        <taxon>Bacteria</taxon>
        <taxon>Pseudomonadati</taxon>
        <taxon>Pseudomonadota</taxon>
        <taxon>Betaproteobacteria</taxon>
        <taxon>Burkholderiales</taxon>
        <taxon>Burkholderiaceae</taxon>
        <taxon>Caballeronia</taxon>
    </lineage>
</organism>
<dbReference type="EMBL" id="MTHB01000062">
    <property type="protein sequence ID" value="OXC78541.1"/>
    <property type="molecule type" value="Genomic_DNA"/>
</dbReference>
<name>A0A226X532_CABSO</name>
<dbReference type="AlphaFoldDB" id="A0A226X532"/>
<sequence>MGVDIAQRLKVIDDAYEHADKARAEALRVQAVADNPKQVLAKEAEKAAIRQGVKASVETVPMPVRLEVEQVRMLKLLASYEQTTASAIIRASIKERLEQARQRNPGFDAAVRSSIEK</sequence>
<evidence type="ECO:0000313" key="2">
    <source>
        <dbReference type="Proteomes" id="UP000214720"/>
    </source>
</evidence>
<protein>
    <submittedName>
        <fullName evidence="1">Uncharacterized protein</fullName>
    </submittedName>
</protein>